<dbReference type="OrthoDB" id="9803916at2"/>
<dbReference type="Proteomes" id="UP000024816">
    <property type="component" value="Unassembled WGS sequence"/>
</dbReference>
<dbReference type="SUPFAM" id="SSF56281">
    <property type="entry name" value="Metallo-hydrolase/oxidoreductase"/>
    <property type="match status" value="1"/>
</dbReference>
<accession>A0A059FI47</accession>
<dbReference type="RefSeq" id="WP_035578350.1">
    <property type="nucleotide sequence ID" value="NZ_ARYJ01000002.1"/>
</dbReference>
<dbReference type="Gene3D" id="3.60.15.10">
    <property type="entry name" value="Ribonuclease Z/Hydroxyacylglutathione hydrolase-like"/>
    <property type="match status" value="1"/>
</dbReference>
<evidence type="ECO:0000313" key="4">
    <source>
        <dbReference type="EMBL" id="KCZ90287.1"/>
    </source>
</evidence>
<dbReference type="Pfam" id="PF07521">
    <property type="entry name" value="RMMBL"/>
    <property type="match status" value="1"/>
</dbReference>
<name>A0A059FI47_9PROT</name>
<evidence type="ECO:0000259" key="3">
    <source>
        <dbReference type="SMART" id="SM01027"/>
    </source>
</evidence>
<dbReference type="GO" id="GO:0004521">
    <property type="term" value="F:RNA endonuclease activity"/>
    <property type="evidence" value="ECO:0007669"/>
    <property type="project" value="TreeGrafter"/>
</dbReference>
<keyword evidence="5" id="KW-1185">Reference proteome</keyword>
<feature type="domain" description="Metallo-beta-lactamase" evidence="2">
    <location>
        <begin position="15"/>
        <end position="237"/>
    </location>
</feature>
<proteinExistence type="predicted"/>
<dbReference type="eggNOG" id="COG1236">
    <property type="taxonomic scope" value="Bacteria"/>
</dbReference>
<evidence type="ECO:0000256" key="1">
    <source>
        <dbReference type="ARBA" id="ARBA00022801"/>
    </source>
</evidence>
<dbReference type="EMBL" id="ARYJ01000002">
    <property type="protein sequence ID" value="KCZ90287.1"/>
    <property type="molecule type" value="Genomic_DNA"/>
</dbReference>
<dbReference type="Gene3D" id="3.40.50.10890">
    <property type="match status" value="1"/>
</dbReference>
<dbReference type="STRING" id="1280952.HJA_03631"/>
<dbReference type="InterPro" id="IPR022712">
    <property type="entry name" value="Beta_Casp"/>
</dbReference>
<dbReference type="InterPro" id="IPR011108">
    <property type="entry name" value="RMMBL"/>
</dbReference>
<dbReference type="CDD" id="cd16295">
    <property type="entry name" value="TTHA0252-CPSF-like_MBL-fold"/>
    <property type="match status" value="1"/>
</dbReference>
<dbReference type="InterPro" id="IPR036866">
    <property type="entry name" value="RibonucZ/Hydroxyglut_hydro"/>
</dbReference>
<dbReference type="InterPro" id="IPR001279">
    <property type="entry name" value="Metallo-B-lactamas"/>
</dbReference>
<dbReference type="Pfam" id="PF00753">
    <property type="entry name" value="Lactamase_B"/>
    <property type="match status" value="1"/>
</dbReference>
<dbReference type="GO" id="GO:0016787">
    <property type="term" value="F:hydrolase activity"/>
    <property type="evidence" value="ECO:0007669"/>
    <property type="project" value="UniProtKB-KW"/>
</dbReference>
<reference evidence="4 5" key="1">
    <citation type="journal article" date="2014" name="Antonie Van Leeuwenhoek">
        <title>Hyphomonas beringensis sp. nov. and Hyphomonas chukchiensis sp. nov., isolated from surface seawater of the Bering Sea and Chukchi Sea.</title>
        <authorList>
            <person name="Li C."/>
            <person name="Lai Q."/>
            <person name="Li G."/>
            <person name="Dong C."/>
            <person name="Wang J."/>
            <person name="Liao Y."/>
            <person name="Shao Z."/>
        </authorList>
    </citation>
    <scope>NUCLEOTIDE SEQUENCE [LARGE SCALE GENOMIC DNA]</scope>
    <source>
        <strain evidence="4 5">VP2</strain>
    </source>
</reference>
<dbReference type="SMART" id="SM01027">
    <property type="entry name" value="Beta-Casp"/>
    <property type="match status" value="1"/>
</dbReference>
<dbReference type="AlphaFoldDB" id="A0A059FI47"/>
<dbReference type="PANTHER" id="PTHR11203:SF37">
    <property type="entry name" value="INTEGRATOR COMPLEX SUBUNIT 11"/>
    <property type="match status" value="1"/>
</dbReference>
<protein>
    <submittedName>
        <fullName evidence="4">Beta-lactamase domain-containing protein</fullName>
    </submittedName>
</protein>
<evidence type="ECO:0000313" key="5">
    <source>
        <dbReference type="Proteomes" id="UP000024816"/>
    </source>
</evidence>
<dbReference type="PANTHER" id="PTHR11203">
    <property type="entry name" value="CLEAVAGE AND POLYADENYLATION SPECIFICITY FACTOR FAMILY MEMBER"/>
    <property type="match status" value="1"/>
</dbReference>
<dbReference type="PATRIC" id="fig|1280952.3.peg.724"/>
<dbReference type="InterPro" id="IPR050698">
    <property type="entry name" value="MBL"/>
</dbReference>
<keyword evidence="1" id="KW-0378">Hydrolase</keyword>
<dbReference type="SMART" id="SM00849">
    <property type="entry name" value="Lactamase_B"/>
    <property type="match status" value="1"/>
</dbReference>
<organism evidence="4 5">
    <name type="scientific">Hyphomonas jannaschiana VP2</name>
    <dbReference type="NCBI Taxonomy" id="1280952"/>
    <lineage>
        <taxon>Bacteria</taxon>
        <taxon>Pseudomonadati</taxon>
        <taxon>Pseudomonadota</taxon>
        <taxon>Alphaproteobacteria</taxon>
        <taxon>Hyphomonadales</taxon>
        <taxon>Hyphomonadaceae</taxon>
        <taxon>Hyphomonas</taxon>
    </lineage>
</organism>
<sequence length="457" mass="50084">MTLTLTSLGGAGTVTGSRHLLEHDGQRLLIDCGLFQGFKGLRERNWAPFPVDPSSIDAIVLTHAHIDHSGYLPKLVREGYRGPIYCSGATKDLCEILLRDSAYISERDAERANRYRYTKHEPAKPLYTVADAEAAIAQLVPVAFHTDIALDIGARVYMRRAGHILGASTLEVKWGGKTIVFSGDLGRYDDPFMFDPEPVRKADYVVIESTYGDRTHPKTDPMEQLGEVIGRTVSRGGTVVIPAFAVGRAQLLLYHIWMLKKAGRFANVAIYLDSPMAINATELLCAHLDDHRFTPDVCMETCNIASYARDVEASKAITSDRMPKVVIAASGMMTGGRVLHHVEAFGGDRKNTILFAGYQAAGTRGAKILEGARSVRMFGKEVEIRAEIASLPALSAHADADELMKWLDGFAAPPARTFIVHGEPEASSHFHDRIQEDLGWPSDVVRIDHTYDLAGGA</sequence>
<comment type="caution">
    <text evidence="4">The sequence shown here is derived from an EMBL/GenBank/DDBJ whole genome shotgun (WGS) entry which is preliminary data.</text>
</comment>
<dbReference type="Pfam" id="PF10996">
    <property type="entry name" value="Beta-Casp"/>
    <property type="match status" value="1"/>
</dbReference>
<evidence type="ECO:0000259" key="2">
    <source>
        <dbReference type="SMART" id="SM00849"/>
    </source>
</evidence>
<gene>
    <name evidence="4" type="ORF">HJA_03631</name>
</gene>
<feature type="domain" description="Beta-Casp" evidence="3">
    <location>
        <begin position="249"/>
        <end position="368"/>
    </location>
</feature>